<protein>
    <recommendedName>
        <fullName evidence="3">HNH domain-containing protein</fullName>
    </recommendedName>
</protein>
<dbReference type="AlphaFoldDB" id="A0A165GUR6"/>
<dbReference type="OrthoDB" id="4850648at2759"/>
<dbReference type="CDD" id="cd00085">
    <property type="entry name" value="HNHc"/>
    <property type="match status" value="1"/>
</dbReference>
<organism evidence="1 2">
    <name type="scientific">Laetiporus sulphureus 93-53</name>
    <dbReference type="NCBI Taxonomy" id="1314785"/>
    <lineage>
        <taxon>Eukaryota</taxon>
        <taxon>Fungi</taxon>
        <taxon>Dikarya</taxon>
        <taxon>Basidiomycota</taxon>
        <taxon>Agaricomycotina</taxon>
        <taxon>Agaricomycetes</taxon>
        <taxon>Polyporales</taxon>
        <taxon>Laetiporus</taxon>
    </lineage>
</organism>
<dbReference type="STRING" id="1314785.A0A165GUR6"/>
<evidence type="ECO:0008006" key="3">
    <source>
        <dbReference type="Google" id="ProtNLM"/>
    </source>
</evidence>
<proteinExistence type="predicted"/>
<dbReference type="GeneID" id="63830938"/>
<accession>A0A165GUR6</accession>
<dbReference type="PANTHER" id="PTHR37827:SF1">
    <property type="entry name" value="HNH DOMAIN-CONTAINING PROTEIN"/>
    <property type="match status" value="1"/>
</dbReference>
<reference evidence="1 2" key="1">
    <citation type="journal article" date="2016" name="Mol. Biol. Evol.">
        <title>Comparative Genomics of Early-Diverging Mushroom-Forming Fungi Provides Insights into the Origins of Lignocellulose Decay Capabilities.</title>
        <authorList>
            <person name="Nagy L.G."/>
            <person name="Riley R."/>
            <person name="Tritt A."/>
            <person name="Adam C."/>
            <person name="Daum C."/>
            <person name="Floudas D."/>
            <person name="Sun H."/>
            <person name="Yadav J.S."/>
            <person name="Pangilinan J."/>
            <person name="Larsson K.H."/>
            <person name="Matsuura K."/>
            <person name="Barry K."/>
            <person name="Labutti K."/>
            <person name="Kuo R."/>
            <person name="Ohm R.A."/>
            <person name="Bhattacharya S.S."/>
            <person name="Shirouzu T."/>
            <person name="Yoshinaga Y."/>
            <person name="Martin F.M."/>
            <person name="Grigoriev I.V."/>
            <person name="Hibbett D.S."/>
        </authorList>
    </citation>
    <scope>NUCLEOTIDE SEQUENCE [LARGE SCALE GENOMIC DNA]</scope>
    <source>
        <strain evidence="1 2">93-53</strain>
    </source>
</reference>
<name>A0A165GUR6_9APHY</name>
<gene>
    <name evidence="1" type="ORF">LAESUDRAFT_788844</name>
</gene>
<dbReference type="RefSeq" id="XP_040768578.1">
    <property type="nucleotide sequence ID" value="XM_040913910.1"/>
</dbReference>
<sequence>METSSNFSTFRDCLVSRVIAQPGVLDSPSDNPDSLDDFTSYLATETWPGLPVSLRSASYESRSDLPDVDTLPLESIPLSFFDTLVSCGITEDADAAMSLLRKVLLEYVAETCAPPPVWSKTRTSECQICEREVPLTYHHLIPRQVHAKALKKQWHREAMLDSVAWLCRPCHSTVHHVASNEDLAKKYYTVDLLLERKDIQKWRKYISKQRWAVKRG</sequence>
<dbReference type="InterPro" id="IPR003615">
    <property type="entry name" value="HNH_nuc"/>
</dbReference>
<dbReference type="EMBL" id="KV427608">
    <property type="protein sequence ID" value="KZT10838.1"/>
    <property type="molecule type" value="Genomic_DNA"/>
</dbReference>
<evidence type="ECO:0000313" key="2">
    <source>
        <dbReference type="Proteomes" id="UP000076871"/>
    </source>
</evidence>
<evidence type="ECO:0000313" key="1">
    <source>
        <dbReference type="EMBL" id="KZT10838.1"/>
    </source>
</evidence>
<keyword evidence="2" id="KW-1185">Reference proteome</keyword>
<dbReference type="InParanoid" id="A0A165GUR6"/>
<dbReference type="Proteomes" id="UP000076871">
    <property type="component" value="Unassembled WGS sequence"/>
</dbReference>
<dbReference type="PANTHER" id="PTHR37827">
    <property type="entry name" value="TUDOR DOMAIN-CONTAINING PROTEIN"/>
    <property type="match status" value="1"/>
</dbReference>